<dbReference type="Pfam" id="PF12679">
    <property type="entry name" value="ABC2_membrane_2"/>
    <property type="match status" value="1"/>
</dbReference>
<dbReference type="PANTHER" id="PTHR43471:SF1">
    <property type="entry name" value="ABC TRANSPORTER PERMEASE PROTEIN NOSY-RELATED"/>
    <property type="match status" value="1"/>
</dbReference>
<proteinExistence type="predicted"/>
<accession>L9X059</accession>
<dbReference type="PATRIC" id="fig|1227499.3.peg.2476"/>
<keyword evidence="1" id="KW-0812">Transmembrane</keyword>
<dbReference type="GO" id="GO:0005886">
    <property type="term" value="C:plasma membrane"/>
    <property type="evidence" value="ECO:0007669"/>
    <property type="project" value="UniProtKB-SubCell"/>
</dbReference>
<dbReference type="EMBL" id="AOHZ01000054">
    <property type="protein sequence ID" value="ELY54841.1"/>
    <property type="molecule type" value="Genomic_DNA"/>
</dbReference>
<feature type="transmembrane region" description="Helical" evidence="1">
    <location>
        <begin position="104"/>
        <end position="128"/>
    </location>
</feature>
<organism evidence="2 3">
    <name type="scientific">Natronolimnohabitans innermongolicus JCM 12255</name>
    <dbReference type="NCBI Taxonomy" id="1227499"/>
    <lineage>
        <taxon>Archaea</taxon>
        <taxon>Methanobacteriati</taxon>
        <taxon>Methanobacteriota</taxon>
        <taxon>Stenosarchaea group</taxon>
        <taxon>Halobacteria</taxon>
        <taxon>Halobacteriales</taxon>
        <taxon>Natrialbaceae</taxon>
        <taxon>Natronolimnohabitans</taxon>
    </lineage>
</organism>
<feature type="transmembrane region" description="Helical" evidence="1">
    <location>
        <begin position="171"/>
        <end position="194"/>
    </location>
</feature>
<dbReference type="RefSeq" id="WP_007259697.1">
    <property type="nucleotide sequence ID" value="NZ_AOHZ01000054.1"/>
</dbReference>
<dbReference type="OrthoDB" id="86287at2157"/>
<dbReference type="AlphaFoldDB" id="L9X059"/>
<sequence length="275" mass="30173">MSTLTVAKKDYHDAIRSRELWVLMALFVLFLPVVALYDVTSGTSVDDGLPIGTLFSMVFVMTVLAPVTALLVSIKSIVRERRLGTIKFLLAFPYTRGEVYVGKFLGRLAVFATAVLVGYVPAFLILFFGISDFAVGPFVGMLVVILFFGLIFVVVGYAASALTTSETVASVAGFALFFLVYSWQSVFSLLNWWLGLVDGNAETFIHRFGLTAVSEDIVNAVASIWDSDIDSASVAVSNGGDVPFYLQHWFAFVVLGVWIGLPLALGYWRFRRAEL</sequence>
<dbReference type="PANTHER" id="PTHR43471">
    <property type="entry name" value="ABC TRANSPORTER PERMEASE"/>
    <property type="match status" value="1"/>
</dbReference>
<keyword evidence="1" id="KW-1133">Transmembrane helix</keyword>
<feature type="transmembrane region" description="Helical" evidence="1">
    <location>
        <begin position="249"/>
        <end position="268"/>
    </location>
</feature>
<gene>
    <name evidence="2" type="ORF">C493_12092</name>
</gene>
<comment type="caution">
    <text evidence="2">The sequence shown here is derived from an EMBL/GenBank/DDBJ whole genome shotgun (WGS) entry which is preliminary data.</text>
</comment>
<keyword evidence="1" id="KW-0472">Membrane</keyword>
<reference evidence="2 3" key="1">
    <citation type="journal article" date="2014" name="PLoS Genet.">
        <title>Phylogenetically driven sequencing of extremely halophilic archaea reveals strategies for static and dynamic osmo-response.</title>
        <authorList>
            <person name="Becker E.A."/>
            <person name="Seitzer P.M."/>
            <person name="Tritt A."/>
            <person name="Larsen D."/>
            <person name="Krusor M."/>
            <person name="Yao A.I."/>
            <person name="Wu D."/>
            <person name="Madern D."/>
            <person name="Eisen J.A."/>
            <person name="Darling A.E."/>
            <person name="Facciotti M.T."/>
        </authorList>
    </citation>
    <scope>NUCLEOTIDE SEQUENCE [LARGE SCALE GENOMIC DNA]</scope>
    <source>
        <strain evidence="2 3">JCM 12255</strain>
    </source>
</reference>
<dbReference type="GO" id="GO:0140359">
    <property type="term" value="F:ABC-type transporter activity"/>
    <property type="evidence" value="ECO:0007669"/>
    <property type="project" value="InterPro"/>
</dbReference>
<feature type="transmembrane region" description="Helical" evidence="1">
    <location>
        <begin position="20"/>
        <end position="37"/>
    </location>
</feature>
<dbReference type="eggNOG" id="arCOG02438">
    <property type="taxonomic scope" value="Archaea"/>
</dbReference>
<evidence type="ECO:0000256" key="1">
    <source>
        <dbReference type="SAM" id="Phobius"/>
    </source>
</evidence>
<keyword evidence="3" id="KW-1185">Reference proteome</keyword>
<evidence type="ECO:0000313" key="2">
    <source>
        <dbReference type="EMBL" id="ELY54841.1"/>
    </source>
</evidence>
<protein>
    <submittedName>
        <fullName evidence="2">ABC transporter</fullName>
    </submittedName>
</protein>
<dbReference type="Proteomes" id="UP000011602">
    <property type="component" value="Unassembled WGS sequence"/>
</dbReference>
<dbReference type="STRING" id="1227499.C493_12092"/>
<name>L9X059_9EURY</name>
<evidence type="ECO:0000313" key="3">
    <source>
        <dbReference type="Proteomes" id="UP000011602"/>
    </source>
</evidence>
<feature type="transmembrane region" description="Helical" evidence="1">
    <location>
        <begin position="49"/>
        <end position="72"/>
    </location>
</feature>
<feature type="transmembrane region" description="Helical" evidence="1">
    <location>
        <begin position="134"/>
        <end position="159"/>
    </location>
</feature>